<dbReference type="EMBL" id="QFQP01000052">
    <property type="protein sequence ID" value="PZR04774.1"/>
    <property type="molecule type" value="Genomic_DNA"/>
</dbReference>
<gene>
    <name evidence="2" type="ORF">DI536_33565</name>
</gene>
<dbReference type="AlphaFoldDB" id="A0A2W5UNA3"/>
<accession>A0A2W5UNA3</accession>
<dbReference type="Proteomes" id="UP000249061">
    <property type="component" value="Unassembled WGS sequence"/>
</dbReference>
<evidence type="ECO:0000313" key="3">
    <source>
        <dbReference type="Proteomes" id="UP000249061"/>
    </source>
</evidence>
<organism evidence="2 3">
    <name type="scientific">Archangium gephyra</name>
    <dbReference type="NCBI Taxonomy" id="48"/>
    <lineage>
        <taxon>Bacteria</taxon>
        <taxon>Pseudomonadati</taxon>
        <taxon>Myxococcota</taxon>
        <taxon>Myxococcia</taxon>
        <taxon>Myxococcales</taxon>
        <taxon>Cystobacterineae</taxon>
        <taxon>Archangiaceae</taxon>
        <taxon>Archangium</taxon>
    </lineage>
</organism>
<comment type="caution">
    <text evidence="2">The sequence shown here is derived from an EMBL/GenBank/DDBJ whole genome shotgun (WGS) entry which is preliminary data.</text>
</comment>
<feature type="transmembrane region" description="Helical" evidence="1">
    <location>
        <begin position="298"/>
        <end position="323"/>
    </location>
</feature>
<feature type="transmembrane region" description="Helical" evidence="1">
    <location>
        <begin position="246"/>
        <end position="264"/>
    </location>
</feature>
<feature type="transmembrane region" description="Helical" evidence="1">
    <location>
        <begin position="271"/>
        <end position="292"/>
    </location>
</feature>
<keyword evidence="1" id="KW-1133">Transmembrane helix</keyword>
<sequence length="356" mass="38373">MLIAWLISSSAFAHKGSDAYWSLKANGQQLTGHFDVALIDLDYILPLDSNGDGLVTWAELRAREADARSLISKALNVADCPLVLGEMSVIKHSDGNYASFAVTASCAAEADERTVTYSLLFEADPTHRGLLSVSGQGEGHWQAFTTSSRSQTVSFKPIPRATQAWTAFTEGVHHIAIGWDHLCFLFALLLPSVLRREGRTWAPREAFKPSLLDVTKVVTAFTVAHSMTLALASFDVVSPDGHAVEIAIAVSVALAAFNNLVPFVPDTRWSLAFSLGLLHGFGFVSAIADLGADDATKGLSVLCFNLGVETGQLAIVALFVPLAWKLRETKVYRSLVFPLGSAVILGIALFWTAERI</sequence>
<dbReference type="InterPro" id="IPR032809">
    <property type="entry name" value="Put_HupE_UreJ"/>
</dbReference>
<feature type="transmembrane region" description="Helical" evidence="1">
    <location>
        <begin position="335"/>
        <end position="353"/>
    </location>
</feature>
<name>A0A2W5UNA3_9BACT</name>
<reference evidence="2 3" key="1">
    <citation type="submission" date="2017-08" db="EMBL/GenBank/DDBJ databases">
        <title>Infants hospitalized years apart are colonized by the same room-sourced microbial strains.</title>
        <authorList>
            <person name="Brooks B."/>
            <person name="Olm M.R."/>
            <person name="Firek B.A."/>
            <person name="Baker R."/>
            <person name="Thomas B.C."/>
            <person name="Morowitz M.J."/>
            <person name="Banfield J.F."/>
        </authorList>
    </citation>
    <scope>NUCLEOTIDE SEQUENCE [LARGE SCALE GENOMIC DNA]</scope>
    <source>
        <strain evidence="2">S2_003_000_R2_14</strain>
    </source>
</reference>
<evidence type="ECO:0008006" key="4">
    <source>
        <dbReference type="Google" id="ProtNLM"/>
    </source>
</evidence>
<keyword evidence="1" id="KW-0812">Transmembrane</keyword>
<dbReference type="Pfam" id="PF13795">
    <property type="entry name" value="HupE_UreJ_2"/>
    <property type="match status" value="1"/>
</dbReference>
<protein>
    <recommendedName>
        <fullName evidence="4">HupE/UreJ family protein</fullName>
    </recommendedName>
</protein>
<evidence type="ECO:0000313" key="2">
    <source>
        <dbReference type="EMBL" id="PZR04774.1"/>
    </source>
</evidence>
<evidence type="ECO:0000256" key="1">
    <source>
        <dbReference type="SAM" id="Phobius"/>
    </source>
</evidence>
<keyword evidence="1" id="KW-0472">Membrane</keyword>
<proteinExistence type="predicted"/>